<sequence>MYSGESRNLVASNFIAEGYSLETARSSSPRNWSAQFVSTPDQTKLQLLQTEPTAIEDRVSYAAVVGATQLEFAHY</sequence>
<protein>
    <submittedName>
        <fullName evidence="1">Uncharacterized protein</fullName>
    </submittedName>
</protein>
<reference evidence="1 2" key="1">
    <citation type="submission" date="2019-03" db="EMBL/GenBank/DDBJ databases">
        <title>Single cell metagenomics reveals metabolic interactions within the superorganism composed of flagellate Streblomastix strix and complex community of Bacteroidetes bacteria on its surface.</title>
        <authorList>
            <person name="Treitli S.C."/>
            <person name="Kolisko M."/>
            <person name="Husnik F."/>
            <person name="Keeling P."/>
            <person name="Hampl V."/>
        </authorList>
    </citation>
    <scope>NUCLEOTIDE SEQUENCE [LARGE SCALE GENOMIC DNA]</scope>
    <source>
        <strain evidence="1">ST1C</strain>
    </source>
</reference>
<dbReference type="Proteomes" id="UP000324800">
    <property type="component" value="Unassembled WGS sequence"/>
</dbReference>
<feature type="non-terminal residue" evidence="1">
    <location>
        <position position="75"/>
    </location>
</feature>
<gene>
    <name evidence="1" type="ORF">EZS28_045515</name>
</gene>
<comment type="caution">
    <text evidence="1">The sequence shown here is derived from an EMBL/GenBank/DDBJ whole genome shotgun (WGS) entry which is preliminary data.</text>
</comment>
<name>A0A5J4TL55_9EUKA</name>
<dbReference type="AlphaFoldDB" id="A0A5J4TL55"/>
<evidence type="ECO:0000313" key="1">
    <source>
        <dbReference type="EMBL" id="KAA6358957.1"/>
    </source>
</evidence>
<accession>A0A5J4TL55</accession>
<dbReference type="EMBL" id="SNRW01029121">
    <property type="protein sequence ID" value="KAA6358957.1"/>
    <property type="molecule type" value="Genomic_DNA"/>
</dbReference>
<organism evidence="1 2">
    <name type="scientific">Streblomastix strix</name>
    <dbReference type="NCBI Taxonomy" id="222440"/>
    <lineage>
        <taxon>Eukaryota</taxon>
        <taxon>Metamonada</taxon>
        <taxon>Preaxostyla</taxon>
        <taxon>Oxymonadida</taxon>
        <taxon>Streblomastigidae</taxon>
        <taxon>Streblomastix</taxon>
    </lineage>
</organism>
<evidence type="ECO:0000313" key="2">
    <source>
        <dbReference type="Proteomes" id="UP000324800"/>
    </source>
</evidence>
<proteinExistence type="predicted"/>